<reference evidence="2 3" key="1">
    <citation type="submission" date="2014-04" db="EMBL/GenBank/DDBJ databases">
        <title>Evolutionary Origins and Diversification of the Mycorrhizal Mutualists.</title>
        <authorList>
            <consortium name="DOE Joint Genome Institute"/>
            <consortium name="Mycorrhizal Genomics Consortium"/>
            <person name="Kohler A."/>
            <person name="Kuo A."/>
            <person name="Nagy L.G."/>
            <person name="Floudas D."/>
            <person name="Copeland A."/>
            <person name="Barry K.W."/>
            <person name="Cichocki N."/>
            <person name="Veneault-Fourrey C."/>
            <person name="LaButti K."/>
            <person name="Lindquist E.A."/>
            <person name="Lipzen A."/>
            <person name="Lundell T."/>
            <person name="Morin E."/>
            <person name="Murat C."/>
            <person name="Riley R."/>
            <person name="Ohm R."/>
            <person name="Sun H."/>
            <person name="Tunlid A."/>
            <person name="Henrissat B."/>
            <person name="Grigoriev I.V."/>
            <person name="Hibbett D.S."/>
            <person name="Martin F."/>
        </authorList>
    </citation>
    <scope>NUCLEOTIDE SEQUENCE [LARGE SCALE GENOMIC DNA]</scope>
    <source>
        <strain evidence="2 3">Koide BX008</strain>
    </source>
</reference>
<dbReference type="HOGENOM" id="CLU_2984380_0_0_1"/>
<keyword evidence="3" id="KW-1185">Reference proteome</keyword>
<proteinExistence type="predicted"/>
<feature type="region of interest" description="Disordered" evidence="1">
    <location>
        <begin position="1"/>
        <end position="25"/>
    </location>
</feature>
<gene>
    <name evidence="2" type="ORF">M378DRAFT_164849</name>
</gene>
<feature type="non-terminal residue" evidence="2">
    <location>
        <position position="1"/>
    </location>
</feature>
<name>A0A0C2X368_AMAMK</name>
<sequence length="58" mass="6215">SASIIGRRGSRLPPKSLNLSSTSSGISKQISFERHVSVLSDDCQPTAFTIKTSLNLKP</sequence>
<protein>
    <submittedName>
        <fullName evidence="2">Uncharacterized protein</fullName>
    </submittedName>
</protein>
<accession>A0A0C2X368</accession>
<evidence type="ECO:0000313" key="2">
    <source>
        <dbReference type="EMBL" id="KIL63158.1"/>
    </source>
</evidence>
<dbReference type="EMBL" id="KN818262">
    <property type="protein sequence ID" value="KIL63158.1"/>
    <property type="molecule type" value="Genomic_DNA"/>
</dbReference>
<dbReference type="InParanoid" id="A0A0C2X368"/>
<organism evidence="2 3">
    <name type="scientific">Amanita muscaria (strain Koide BX008)</name>
    <dbReference type="NCBI Taxonomy" id="946122"/>
    <lineage>
        <taxon>Eukaryota</taxon>
        <taxon>Fungi</taxon>
        <taxon>Dikarya</taxon>
        <taxon>Basidiomycota</taxon>
        <taxon>Agaricomycotina</taxon>
        <taxon>Agaricomycetes</taxon>
        <taxon>Agaricomycetidae</taxon>
        <taxon>Agaricales</taxon>
        <taxon>Pluteineae</taxon>
        <taxon>Amanitaceae</taxon>
        <taxon>Amanita</taxon>
    </lineage>
</organism>
<evidence type="ECO:0000313" key="3">
    <source>
        <dbReference type="Proteomes" id="UP000054549"/>
    </source>
</evidence>
<dbReference type="Proteomes" id="UP000054549">
    <property type="component" value="Unassembled WGS sequence"/>
</dbReference>
<dbReference type="AlphaFoldDB" id="A0A0C2X368"/>
<feature type="compositionally biased region" description="Low complexity" evidence="1">
    <location>
        <begin position="16"/>
        <end position="25"/>
    </location>
</feature>
<evidence type="ECO:0000256" key="1">
    <source>
        <dbReference type="SAM" id="MobiDB-lite"/>
    </source>
</evidence>